<dbReference type="PROSITE" id="PS51671">
    <property type="entry name" value="ACT"/>
    <property type="match status" value="1"/>
</dbReference>
<accession>A0A2N6T2X4</accession>
<evidence type="ECO:0000256" key="6">
    <source>
        <dbReference type="ARBA" id="ARBA00023222"/>
    </source>
</evidence>
<organism evidence="13 14">
    <name type="scientific">Corynebacterium tuscaniense</name>
    <dbReference type="NCBI Taxonomy" id="302449"/>
    <lineage>
        <taxon>Bacteria</taxon>
        <taxon>Bacillati</taxon>
        <taxon>Actinomycetota</taxon>
        <taxon>Actinomycetes</taxon>
        <taxon>Mycobacteriales</taxon>
        <taxon>Corynebacteriaceae</taxon>
        <taxon>Corynebacterium</taxon>
    </lineage>
</organism>
<keyword evidence="14" id="KW-1185">Reference proteome</keyword>
<dbReference type="Pfam" id="PF00800">
    <property type="entry name" value="PDT"/>
    <property type="match status" value="1"/>
</dbReference>
<dbReference type="SUPFAM" id="SSF55021">
    <property type="entry name" value="ACT-like"/>
    <property type="match status" value="1"/>
</dbReference>
<evidence type="ECO:0000256" key="2">
    <source>
        <dbReference type="ARBA" id="ARBA00013147"/>
    </source>
</evidence>
<dbReference type="FunFam" id="3.30.70.260:FF:000012">
    <property type="entry name" value="Prephenate dehydratase"/>
    <property type="match status" value="1"/>
</dbReference>
<sequence>MTATVAYLGPAGTFTEEALWRLVDGLGEITPLPVDSPSEALNAVREGRADWAVVAIENSVDGAVTSTSDAFLEASGVQVYGEVELPISFAIMTQPGFSLADAQRFSTHPVAQRQVRHWLAANLPAVEYLAATSNAAAAQAVAEGKADVAAAPLRSADLFGLEVRATGIADLATARTRFVLAGPTGVPTPRTGDDRTSVVFQLPNEAGTLVGALHEFAYRGVDLTRIESRPTREEANTYNFYVDLVGHIDDIPLAEALRSLWLRATRVTFLGSWPRYRDSDSGVVPSTMMDPARLAQAEDWVRAARTGDLGELGD</sequence>
<dbReference type="GO" id="GO:0009094">
    <property type="term" value="P:L-phenylalanine biosynthetic process"/>
    <property type="evidence" value="ECO:0007669"/>
    <property type="project" value="UniProtKB-UniPathway"/>
</dbReference>
<comment type="catalytic activity">
    <reaction evidence="8 10">
        <text>prephenate + H(+) = 3-phenylpyruvate + CO2 + H2O</text>
        <dbReference type="Rhea" id="RHEA:21648"/>
        <dbReference type="ChEBI" id="CHEBI:15377"/>
        <dbReference type="ChEBI" id="CHEBI:15378"/>
        <dbReference type="ChEBI" id="CHEBI:16526"/>
        <dbReference type="ChEBI" id="CHEBI:18005"/>
        <dbReference type="ChEBI" id="CHEBI:29934"/>
        <dbReference type="EC" id="4.2.1.51"/>
    </reaction>
</comment>
<dbReference type="UniPathway" id="UPA00121">
    <property type="reaction ID" value="UER00345"/>
</dbReference>
<evidence type="ECO:0000256" key="1">
    <source>
        <dbReference type="ARBA" id="ARBA00004741"/>
    </source>
</evidence>
<protein>
    <recommendedName>
        <fullName evidence="3 10">Prephenate dehydratase</fullName>
        <shortName evidence="10">PDT</shortName>
        <ecNumber evidence="2 10">4.2.1.51</ecNumber>
    </recommendedName>
</protein>
<keyword evidence="4 10" id="KW-0028">Amino-acid biosynthesis</keyword>
<dbReference type="InterPro" id="IPR002912">
    <property type="entry name" value="ACT_dom"/>
</dbReference>
<dbReference type="SUPFAM" id="SSF53850">
    <property type="entry name" value="Periplasmic binding protein-like II"/>
    <property type="match status" value="1"/>
</dbReference>
<evidence type="ECO:0000259" key="12">
    <source>
        <dbReference type="PROSITE" id="PS51671"/>
    </source>
</evidence>
<dbReference type="EC" id="4.2.1.51" evidence="2 10"/>
<evidence type="ECO:0000256" key="8">
    <source>
        <dbReference type="ARBA" id="ARBA00047848"/>
    </source>
</evidence>
<evidence type="ECO:0000256" key="9">
    <source>
        <dbReference type="PIRSR" id="PIRSR001500-2"/>
    </source>
</evidence>
<dbReference type="EMBL" id="PNHG01000019">
    <property type="protein sequence ID" value="PMC63666.1"/>
    <property type="molecule type" value="Genomic_DNA"/>
</dbReference>
<gene>
    <name evidence="10" type="primary">pheA</name>
    <name evidence="13" type="ORF">CJ203_09845</name>
</gene>
<dbReference type="PIRSF" id="PIRSF001500">
    <property type="entry name" value="Chor_mut_pdt_Ppr"/>
    <property type="match status" value="1"/>
</dbReference>
<reference evidence="13 14" key="1">
    <citation type="submission" date="2017-09" db="EMBL/GenBank/DDBJ databases">
        <title>Bacterial strain isolated from the female urinary microbiota.</title>
        <authorList>
            <person name="Thomas-White K."/>
            <person name="Kumar N."/>
            <person name="Forster S."/>
            <person name="Putonti C."/>
            <person name="Lawley T."/>
            <person name="Wolfe A.J."/>
        </authorList>
    </citation>
    <scope>NUCLEOTIDE SEQUENCE [LARGE SCALE GENOMIC DNA]</scope>
    <source>
        <strain evidence="13 14">UMB0792</strain>
    </source>
</reference>
<dbReference type="CDD" id="cd13632">
    <property type="entry name" value="PBP2_Aa-PDT_like"/>
    <property type="match status" value="1"/>
</dbReference>
<feature type="domain" description="ACT" evidence="12">
    <location>
        <begin position="197"/>
        <end position="277"/>
    </location>
</feature>
<dbReference type="InterPro" id="IPR018528">
    <property type="entry name" value="Preph_deHydtase_CS"/>
</dbReference>
<dbReference type="Pfam" id="PF01842">
    <property type="entry name" value="ACT"/>
    <property type="match status" value="1"/>
</dbReference>
<dbReference type="InterPro" id="IPR008242">
    <property type="entry name" value="Chor_mutase/pphenate_deHydtase"/>
</dbReference>
<dbReference type="RefSeq" id="WP_102724471.1">
    <property type="nucleotide sequence ID" value="NZ_PNHG01000019.1"/>
</dbReference>
<dbReference type="AlphaFoldDB" id="A0A2N6T2X4"/>
<dbReference type="Gene3D" id="3.30.70.260">
    <property type="match status" value="1"/>
</dbReference>
<comment type="pathway">
    <text evidence="1 10">Amino-acid biosynthesis; L-phenylalanine biosynthesis; phenylpyruvate from prephenate: step 1/1.</text>
</comment>
<evidence type="ECO:0000313" key="14">
    <source>
        <dbReference type="Proteomes" id="UP000235836"/>
    </source>
</evidence>
<dbReference type="Proteomes" id="UP000235836">
    <property type="component" value="Unassembled WGS sequence"/>
</dbReference>
<evidence type="ECO:0000256" key="4">
    <source>
        <dbReference type="ARBA" id="ARBA00022605"/>
    </source>
</evidence>
<proteinExistence type="predicted"/>
<evidence type="ECO:0000256" key="5">
    <source>
        <dbReference type="ARBA" id="ARBA00023141"/>
    </source>
</evidence>
<evidence type="ECO:0000256" key="10">
    <source>
        <dbReference type="RuleBase" id="RU361254"/>
    </source>
</evidence>
<keyword evidence="5 10" id="KW-0057">Aromatic amino acid biosynthesis</keyword>
<keyword evidence="6 10" id="KW-0584">Phenylalanine biosynthesis</keyword>
<dbReference type="GO" id="GO:0004664">
    <property type="term" value="F:prephenate dehydratase activity"/>
    <property type="evidence" value="ECO:0007669"/>
    <property type="project" value="UniProtKB-UniRule"/>
</dbReference>
<evidence type="ECO:0000256" key="7">
    <source>
        <dbReference type="ARBA" id="ARBA00023239"/>
    </source>
</evidence>
<dbReference type="InterPro" id="IPR001086">
    <property type="entry name" value="Preph_deHydtase"/>
</dbReference>
<comment type="caution">
    <text evidence="13">The sequence shown here is derived from an EMBL/GenBank/DDBJ whole genome shotgun (WGS) entry which is preliminary data.</text>
</comment>
<dbReference type="PANTHER" id="PTHR21022">
    <property type="entry name" value="PREPHENATE DEHYDRATASE P PROTEIN"/>
    <property type="match status" value="1"/>
</dbReference>
<dbReference type="PROSITE" id="PS00858">
    <property type="entry name" value="PREPHENATE_DEHYDR_2"/>
    <property type="match status" value="1"/>
</dbReference>
<feature type="site" description="Essential for prephenate dehydratase activity" evidence="9">
    <location>
        <position position="176"/>
    </location>
</feature>
<dbReference type="CDD" id="cd04905">
    <property type="entry name" value="ACT_CM-PDT"/>
    <property type="match status" value="1"/>
</dbReference>
<dbReference type="InterPro" id="IPR045865">
    <property type="entry name" value="ACT-like_dom_sf"/>
</dbReference>
<dbReference type="PANTHER" id="PTHR21022:SF19">
    <property type="entry name" value="PREPHENATE DEHYDRATASE-RELATED"/>
    <property type="match status" value="1"/>
</dbReference>
<dbReference type="PROSITE" id="PS51171">
    <property type="entry name" value="PREPHENATE_DEHYDR_3"/>
    <property type="match status" value="1"/>
</dbReference>
<name>A0A2N6T2X4_9CORY</name>
<dbReference type="Gene3D" id="3.40.190.10">
    <property type="entry name" value="Periplasmic binding protein-like II"/>
    <property type="match status" value="2"/>
</dbReference>
<dbReference type="NCBIfam" id="NF008865">
    <property type="entry name" value="PRK11898.1"/>
    <property type="match status" value="1"/>
</dbReference>
<evidence type="ECO:0000313" key="13">
    <source>
        <dbReference type="EMBL" id="PMC63666.1"/>
    </source>
</evidence>
<evidence type="ECO:0000256" key="3">
    <source>
        <dbReference type="ARBA" id="ARBA00021872"/>
    </source>
</evidence>
<feature type="domain" description="Prephenate dehydratase" evidence="11">
    <location>
        <begin position="4"/>
        <end position="183"/>
    </location>
</feature>
<dbReference type="GO" id="GO:0005737">
    <property type="term" value="C:cytoplasm"/>
    <property type="evidence" value="ECO:0007669"/>
    <property type="project" value="TreeGrafter"/>
</dbReference>
<keyword evidence="7 10" id="KW-0456">Lyase</keyword>
<evidence type="ECO:0000259" key="11">
    <source>
        <dbReference type="PROSITE" id="PS51171"/>
    </source>
</evidence>